<dbReference type="OMA" id="RIRCLAM"/>
<dbReference type="RefSeq" id="XP_035688263.1">
    <property type="nucleotide sequence ID" value="XM_035832370.1"/>
</dbReference>
<accession>A0A9J7N2Y7</accession>
<dbReference type="KEGG" id="bfo:118423993"/>
<dbReference type="SUPFAM" id="SSF52540">
    <property type="entry name" value="P-loop containing nucleoside triphosphate hydrolases"/>
    <property type="match status" value="1"/>
</dbReference>
<evidence type="ECO:0000256" key="3">
    <source>
        <dbReference type="ARBA" id="ARBA00022679"/>
    </source>
</evidence>
<dbReference type="Pfam" id="PF06990">
    <property type="entry name" value="Gal-3-0_sulfotr"/>
    <property type="match status" value="1"/>
</dbReference>
<dbReference type="GO" id="GO:0001733">
    <property type="term" value="F:galactosylceramide sulfotransferase activity"/>
    <property type="evidence" value="ECO:0007669"/>
    <property type="project" value="InterPro"/>
</dbReference>
<keyword evidence="3" id="KW-0808">Transferase</keyword>
<dbReference type="GO" id="GO:0000139">
    <property type="term" value="C:Golgi membrane"/>
    <property type="evidence" value="ECO:0007669"/>
    <property type="project" value="UniProtKB-SubCell"/>
</dbReference>
<keyword evidence="5" id="KW-0735">Signal-anchor</keyword>
<sequence>MHRKLSVFVTVSLLSLSTIIVFYTGNFGLHTRRFVHDIHLSPHLSFQTTQSDSPASIPSNHSSIQNDQDIRKSSRNLKVNGDEKPTQAPNKTAKCVRQDNFVFAKVHKCGSTTIQSIFFHYGYNHKLIVALPRTNRKAWIGKPHSITEKSYKPTPDGKQWNIFNHHSVYDKEMFLKLMPKDTKFLTILRQPISRLSSAFNYFSLHKYFTNMLNVSVEQRQSPIQIFLSAPWYWEQHFHPVRSAYGSLNDLGCIRNCMAQDLGMEKSQYNKPDAVKRYIEKLGKDFTTVMILEKLEESLVLLKRRMCWSLQDIIFWEKKQFKKRPYVVRAGDLRFRGSALKTDFTDKMLHNYEMYSNIDFQIYDFFYDKLTKDIAEEGQDFLEEVEHFKDILSKVASYCISKRKPKIAWAKASKWNTPFSINEKYCQLLSEERPGWDRILREHYYDNMDKQ</sequence>
<dbReference type="PANTHER" id="PTHR14647:SF87">
    <property type="entry name" value="PUTATIVE-RELATED"/>
    <property type="match status" value="1"/>
</dbReference>
<dbReference type="InterPro" id="IPR009729">
    <property type="entry name" value="Gal-3-0_sulfotransfrase"/>
</dbReference>
<evidence type="ECO:0000313" key="12">
    <source>
        <dbReference type="RefSeq" id="XP_035688262.1"/>
    </source>
</evidence>
<reference evidence="11" key="1">
    <citation type="journal article" date="2020" name="Nat. Ecol. Evol.">
        <title>Deeply conserved synteny resolves early events in vertebrate evolution.</title>
        <authorList>
            <person name="Simakov O."/>
            <person name="Marletaz F."/>
            <person name="Yue J.X."/>
            <person name="O'Connell B."/>
            <person name="Jenkins J."/>
            <person name="Brandt A."/>
            <person name="Calef R."/>
            <person name="Tung C.H."/>
            <person name="Huang T.K."/>
            <person name="Schmutz J."/>
            <person name="Satoh N."/>
            <person name="Yu J.K."/>
            <person name="Putnam N.H."/>
            <person name="Green R.E."/>
            <person name="Rokhsar D.S."/>
        </authorList>
    </citation>
    <scope>NUCLEOTIDE SEQUENCE [LARGE SCALE GENOMIC DNA]</scope>
    <source>
        <strain evidence="11">S238N-H82</strain>
    </source>
</reference>
<feature type="region of interest" description="Disordered" evidence="10">
    <location>
        <begin position="49"/>
        <end position="70"/>
    </location>
</feature>
<dbReference type="RefSeq" id="XP_035688265.1">
    <property type="nucleotide sequence ID" value="XM_035832372.1"/>
</dbReference>
<evidence type="ECO:0000256" key="10">
    <source>
        <dbReference type="SAM" id="MobiDB-lite"/>
    </source>
</evidence>
<keyword evidence="7" id="KW-0333">Golgi apparatus</keyword>
<evidence type="ECO:0000256" key="8">
    <source>
        <dbReference type="ARBA" id="ARBA00023136"/>
    </source>
</evidence>
<keyword evidence="8" id="KW-0472">Membrane</keyword>
<reference evidence="12 13" key="2">
    <citation type="submission" date="2025-04" db="UniProtKB">
        <authorList>
            <consortium name="RefSeq"/>
        </authorList>
    </citation>
    <scope>IDENTIFICATION</scope>
    <source>
        <strain evidence="12 13">S238N-H82</strain>
        <tissue evidence="12 13">Testes</tissue>
    </source>
</reference>
<organism evidence="11 15">
    <name type="scientific">Branchiostoma floridae</name>
    <name type="common">Florida lancelet</name>
    <name type="synonym">Amphioxus</name>
    <dbReference type="NCBI Taxonomy" id="7739"/>
    <lineage>
        <taxon>Eukaryota</taxon>
        <taxon>Metazoa</taxon>
        <taxon>Chordata</taxon>
        <taxon>Cephalochordata</taxon>
        <taxon>Leptocardii</taxon>
        <taxon>Amphioxiformes</taxon>
        <taxon>Branchiostomatidae</taxon>
        <taxon>Branchiostoma</taxon>
    </lineage>
</organism>
<dbReference type="Gene3D" id="3.40.50.300">
    <property type="entry name" value="P-loop containing nucleotide triphosphate hydrolases"/>
    <property type="match status" value="1"/>
</dbReference>
<protein>
    <submittedName>
        <fullName evidence="12 13">Galactose-3-O-sulfotransferase 2-like</fullName>
    </submittedName>
</protein>
<evidence type="ECO:0000313" key="14">
    <source>
        <dbReference type="RefSeq" id="XP_035688264.1"/>
    </source>
</evidence>
<proteinExistence type="inferred from homology"/>
<keyword evidence="11" id="KW-1185">Reference proteome</keyword>
<dbReference type="GeneID" id="118423993"/>
<evidence type="ECO:0000256" key="4">
    <source>
        <dbReference type="ARBA" id="ARBA00022692"/>
    </source>
</evidence>
<evidence type="ECO:0000256" key="9">
    <source>
        <dbReference type="ARBA" id="ARBA00023180"/>
    </source>
</evidence>
<keyword evidence="4" id="KW-0812">Transmembrane</keyword>
<evidence type="ECO:0000313" key="13">
    <source>
        <dbReference type="RefSeq" id="XP_035688263.1"/>
    </source>
</evidence>
<feature type="compositionally biased region" description="Polar residues" evidence="10">
    <location>
        <begin position="49"/>
        <end position="67"/>
    </location>
</feature>
<evidence type="ECO:0000256" key="2">
    <source>
        <dbReference type="ARBA" id="ARBA00008124"/>
    </source>
</evidence>
<dbReference type="RefSeq" id="XP_035688262.1">
    <property type="nucleotide sequence ID" value="XM_035832369.1"/>
</dbReference>
<comment type="similarity">
    <text evidence="2">Belongs to the galactose-3-O-sulfotransferase family.</text>
</comment>
<evidence type="ECO:0000256" key="5">
    <source>
        <dbReference type="ARBA" id="ARBA00022968"/>
    </source>
</evidence>
<evidence type="ECO:0000313" key="11">
    <source>
        <dbReference type="Proteomes" id="UP000001554"/>
    </source>
</evidence>
<dbReference type="Proteomes" id="UP000001554">
    <property type="component" value="Chromosome 10"/>
</dbReference>
<dbReference type="GO" id="GO:0009247">
    <property type="term" value="P:glycolipid biosynthetic process"/>
    <property type="evidence" value="ECO:0007669"/>
    <property type="project" value="InterPro"/>
</dbReference>
<keyword evidence="6" id="KW-1133">Transmembrane helix</keyword>
<dbReference type="InterPro" id="IPR027417">
    <property type="entry name" value="P-loop_NTPase"/>
</dbReference>
<dbReference type="AlphaFoldDB" id="A0A9J7N2Y7"/>
<evidence type="ECO:0000256" key="6">
    <source>
        <dbReference type="ARBA" id="ARBA00022989"/>
    </source>
</evidence>
<evidence type="ECO:0000256" key="1">
    <source>
        <dbReference type="ARBA" id="ARBA00004323"/>
    </source>
</evidence>
<dbReference type="PANTHER" id="PTHR14647">
    <property type="entry name" value="GALACTOSE-3-O-SULFOTRANSFERASE"/>
    <property type="match status" value="1"/>
</dbReference>
<name>A0A9J7N2Y7_BRAFL</name>
<dbReference type="RefSeq" id="XP_035688264.1">
    <property type="nucleotide sequence ID" value="XM_035832371.1"/>
</dbReference>
<evidence type="ECO:0000313" key="15">
    <source>
        <dbReference type="RefSeq" id="XP_035688265.1"/>
    </source>
</evidence>
<evidence type="ECO:0000256" key="7">
    <source>
        <dbReference type="ARBA" id="ARBA00023034"/>
    </source>
</evidence>
<dbReference type="GO" id="GO:0008146">
    <property type="term" value="F:sulfotransferase activity"/>
    <property type="evidence" value="ECO:0000318"/>
    <property type="project" value="GO_Central"/>
</dbReference>
<gene>
    <name evidence="12 13 14 15" type="primary">LOC118423993</name>
</gene>
<keyword evidence="9" id="KW-0325">Glycoprotein</keyword>
<dbReference type="OrthoDB" id="10037290at2759"/>
<comment type="subcellular location">
    <subcellularLocation>
        <location evidence="1">Golgi apparatus membrane</location>
        <topology evidence="1">Single-pass type II membrane protein</topology>
    </subcellularLocation>
</comment>